<name>A0ABN8HXZ5_9NEOP</name>
<sequence length="119" mass="12904">MLAEEVARLIGLRQACDFPIVACDIPGVVSENLGLSTLGIRRCIGTKKPWTTMPRFPTALIASLSGRQPSSSGISRSSTSGRSHATTARGRRALTTPARYEINLSTTKRSRAEKVFTWV</sequence>
<organism evidence="2 3">
    <name type="scientific">Iphiclides podalirius</name>
    <name type="common">scarce swallowtail</name>
    <dbReference type="NCBI Taxonomy" id="110791"/>
    <lineage>
        <taxon>Eukaryota</taxon>
        <taxon>Metazoa</taxon>
        <taxon>Ecdysozoa</taxon>
        <taxon>Arthropoda</taxon>
        <taxon>Hexapoda</taxon>
        <taxon>Insecta</taxon>
        <taxon>Pterygota</taxon>
        <taxon>Neoptera</taxon>
        <taxon>Endopterygota</taxon>
        <taxon>Lepidoptera</taxon>
        <taxon>Glossata</taxon>
        <taxon>Ditrysia</taxon>
        <taxon>Papilionoidea</taxon>
        <taxon>Papilionidae</taxon>
        <taxon>Papilioninae</taxon>
        <taxon>Iphiclides</taxon>
    </lineage>
</organism>
<protein>
    <submittedName>
        <fullName evidence="2">Uncharacterized protein</fullName>
    </submittedName>
</protein>
<evidence type="ECO:0000313" key="3">
    <source>
        <dbReference type="Proteomes" id="UP000837857"/>
    </source>
</evidence>
<accession>A0ABN8HXZ5</accession>
<keyword evidence="3" id="KW-1185">Reference proteome</keyword>
<evidence type="ECO:0000313" key="2">
    <source>
        <dbReference type="EMBL" id="CAH2043462.1"/>
    </source>
</evidence>
<feature type="region of interest" description="Disordered" evidence="1">
    <location>
        <begin position="65"/>
        <end position="93"/>
    </location>
</feature>
<feature type="non-terminal residue" evidence="2">
    <location>
        <position position="1"/>
    </location>
</feature>
<evidence type="ECO:0000256" key="1">
    <source>
        <dbReference type="SAM" id="MobiDB-lite"/>
    </source>
</evidence>
<gene>
    <name evidence="2" type="ORF">IPOD504_LOCUS4303</name>
</gene>
<dbReference type="Proteomes" id="UP000837857">
    <property type="component" value="Chromosome 15"/>
</dbReference>
<proteinExistence type="predicted"/>
<dbReference type="EMBL" id="OW152827">
    <property type="protein sequence ID" value="CAH2043462.1"/>
    <property type="molecule type" value="Genomic_DNA"/>
</dbReference>
<reference evidence="2" key="1">
    <citation type="submission" date="2022-03" db="EMBL/GenBank/DDBJ databases">
        <authorList>
            <person name="Martin H S."/>
        </authorList>
    </citation>
    <scope>NUCLEOTIDE SEQUENCE</scope>
</reference>